<name>A0A1B0DGR5_PHLPP</name>
<reference evidence="3" key="1">
    <citation type="submission" date="2022-08" db="UniProtKB">
        <authorList>
            <consortium name="EnsemblMetazoa"/>
        </authorList>
    </citation>
    <scope>IDENTIFICATION</scope>
    <source>
        <strain evidence="3">Israel</strain>
    </source>
</reference>
<evidence type="ECO:0008006" key="5">
    <source>
        <dbReference type="Google" id="ProtNLM"/>
    </source>
</evidence>
<feature type="region of interest" description="Disordered" evidence="1">
    <location>
        <begin position="1"/>
        <end position="20"/>
    </location>
</feature>
<keyword evidence="2" id="KW-1133">Transmembrane helix</keyword>
<evidence type="ECO:0000256" key="2">
    <source>
        <dbReference type="SAM" id="Phobius"/>
    </source>
</evidence>
<accession>A0A1B0DGR5</accession>
<dbReference type="Proteomes" id="UP000092462">
    <property type="component" value="Unassembled WGS sequence"/>
</dbReference>
<dbReference type="AlphaFoldDB" id="A0A1B0DGR5"/>
<feature type="transmembrane region" description="Helical" evidence="2">
    <location>
        <begin position="67"/>
        <end position="88"/>
    </location>
</feature>
<dbReference type="EMBL" id="AJVK01060243">
    <property type="status" value="NOT_ANNOTATED_CDS"/>
    <property type="molecule type" value="Genomic_DNA"/>
</dbReference>
<evidence type="ECO:0000256" key="1">
    <source>
        <dbReference type="SAM" id="MobiDB-lite"/>
    </source>
</evidence>
<keyword evidence="2" id="KW-0472">Membrane</keyword>
<evidence type="ECO:0000313" key="4">
    <source>
        <dbReference type="Proteomes" id="UP000092462"/>
    </source>
</evidence>
<feature type="transmembrane region" description="Helical" evidence="2">
    <location>
        <begin position="100"/>
        <end position="131"/>
    </location>
</feature>
<protein>
    <recommendedName>
        <fullName evidence="5">Amino acid permease/ SLC12A domain-containing protein</fullName>
    </recommendedName>
</protein>
<feature type="compositionally biased region" description="Polar residues" evidence="1">
    <location>
        <begin position="1"/>
        <end position="15"/>
    </location>
</feature>
<keyword evidence="4" id="KW-1185">Reference proteome</keyword>
<sequence length="138" mass="14291">MLSPTINNMSTNTDPGDTETVPIAGNRRLWRNFGGIFSTRGDGDAAGADGYVEFGISDPERSQGRTLGTFAGVFSPVALSMFSALIFIRVGSGSVRIVAYIFMVSFCISAVAGLMTLVSGTGVIVAANWAAVACDTPG</sequence>
<dbReference type="VEuPathDB" id="VectorBase:PPAPM1_004255"/>
<evidence type="ECO:0000313" key="3">
    <source>
        <dbReference type="EnsemblMetazoa" id="PPAI007349-PA"/>
    </source>
</evidence>
<proteinExistence type="predicted"/>
<keyword evidence="2" id="KW-0812">Transmembrane</keyword>
<dbReference type="VEuPathDB" id="VectorBase:PPAI007349"/>
<organism evidence="3 4">
    <name type="scientific">Phlebotomus papatasi</name>
    <name type="common">Sandfly</name>
    <dbReference type="NCBI Taxonomy" id="29031"/>
    <lineage>
        <taxon>Eukaryota</taxon>
        <taxon>Metazoa</taxon>
        <taxon>Ecdysozoa</taxon>
        <taxon>Arthropoda</taxon>
        <taxon>Hexapoda</taxon>
        <taxon>Insecta</taxon>
        <taxon>Pterygota</taxon>
        <taxon>Neoptera</taxon>
        <taxon>Endopterygota</taxon>
        <taxon>Diptera</taxon>
        <taxon>Nematocera</taxon>
        <taxon>Psychodoidea</taxon>
        <taxon>Psychodidae</taxon>
        <taxon>Phlebotomus</taxon>
        <taxon>Phlebotomus</taxon>
    </lineage>
</organism>
<dbReference type="EnsemblMetazoa" id="PPAI007349-RA">
    <property type="protein sequence ID" value="PPAI007349-PA"/>
    <property type="gene ID" value="PPAI007349"/>
</dbReference>